<dbReference type="GeneID" id="9745050"/>
<evidence type="ECO:0000313" key="7">
    <source>
        <dbReference type="Proteomes" id="UP000006565"/>
    </source>
</evidence>
<evidence type="ECO:0000313" key="6">
    <source>
        <dbReference type="EMBL" id="ADN37301.1"/>
    </source>
</evidence>
<evidence type="ECO:0000259" key="4">
    <source>
        <dbReference type="PROSITE" id="PS51332"/>
    </source>
</evidence>
<dbReference type="GO" id="GO:0046872">
    <property type="term" value="F:metal ion binding"/>
    <property type="evidence" value="ECO:0007669"/>
    <property type="project" value="UniProtKB-KW"/>
</dbReference>
<dbReference type="eggNOG" id="arCOG02028">
    <property type="taxonomic scope" value="Archaea"/>
</dbReference>
<dbReference type="STRING" id="679926.Mpet_2557"/>
<dbReference type="CDD" id="cd02070">
    <property type="entry name" value="corrinoid_protein_B12-BD"/>
    <property type="match status" value="1"/>
</dbReference>
<dbReference type="InterPro" id="IPR036724">
    <property type="entry name" value="Cobalamin-bd_sf"/>
</dbReference>
<sequence length="212" mass="22997">MTDVREDFINALVDLDETKCIDLAKQRVEAGEDPFTILEDLREATDRIGNMFEEGRFFVSDLMMAGEILKQIMVVLKPAFGDRKIESKGTIVIGTVEGDVHDIGKNIVTALLEAEGFTVVDLGVDQPPEAFINAIKENKPLVVSLSGLLTEAIDSMKKTVDAIKAAGLRDSVKIIIGGGRTDEEAKEYIGADDWSDDATSGVRKIKKLAGVA</sequence>
<keyword evidence="7" id="KW-1185">Reference proteome</keyword>
<evidence type="ECO:0000259" key="5">
    <source>
        <dbReference type="PROSITE" id="PS51337"/>
    </source>
</evidence>
<organism evidence="6 7">
    <name type="scientific">Methanolacinia petrolearia (strain DSM 11571 / OCM 486 / SEBR 4847)</name>
    <name type="common">Methanoplanus petrolearius</name>
    <dbReference type="NCBI Taxonomy" id="679926"/>
    <lineage>
        <taxon>Archaea</taxon>
        <taxon>Methanobacteriati</taxon>
        <taxon>Methanobacteriota</taxon>
        <taxon>Stenosarchaea group</taxon>
        <taxon>Methanomicrobia</taxon>
        <taxon>Methanomicrobiales</taxon>
        <taxon>Methanomicrobiaceae</taxon>
        <taxon>Methanolacinia</taxon>
    </lineage>
</organism>
<dbReference type="PANTHER" id="PTHR45833">
    <property type="entry name" value="METHIONINE SYNTHASE"/>
    <property type="match status" value="1"/>
</dbReference>
<evidence type="ECO:0000256" key="2">
    <source>
        <dbReference type="ARBA" id="ARBA00022723"/>
    </source>
</evidence>
<proteinExistence type="inferred from homology"/>
<dbReference type="Gene3D" id="3.40.50.280">
    <property type="entry name" value="Cobalamin-binding domain"/>
    <property type="match status" value="1"/>
</dbReference>
<dbReference type="HOGENOM" id="CLU_082102_1_0_2"/>
<feature type="domain" description="B12-binding N-terminal" evidence="5">
    <location>
        <begin position="1"/>
        <end position="88"/>
    </location>
</feature>
<dbReference type="GO" id="GO:0005829">
    <property type="term" value="C:cytosol"/>
    <property type="evidence" value="ECO:0007669"/>
    <property type="project" value="TreeGrafter"/>
</dbReference>
<protein>
    <submittedName>
        <fullName evidence="6">Cobalamin B12-binding domain protein</fullName>
    </submittedName>
</protein>
<dbReference type="InterPro" id="IPR006158">
    <property type="entry name" value="Cobalamin-bd"/>
</dbReference>
<dbReference type="GO" id="GO:0031419">
    <property type="term" value="F:cobalamin binding"/>
    <property type="evidence" value="ECO:0007669"/>
    <property type="project" value="InterPro"/>
</dbReference>
<gene>
    <name evidence="6" type="ordered locus">Mpet_2557</name>
</gene>
<dbReference type="KEGG" id="mpi:Mpet_2557"/>
<dbReference type="SUPFAM" id="SSF47644">
    <property type="entry name" value="Methionine synthase domain"/>
    <property type="match status" value="1"/>
</dbReference>
<keyword evidence="3" id="KW-0170">Cobalt</keyword>
<dbReference type="Pfam" id="PF02310">
    <property type="entry name" value="B12-binding"/>
    <property type="match status" value="1"/>
</dbReference>
<name>E1RF57_METP4</name>
<dbReference type="GO" id="GO:0008705">
    <property type="term" value="F:methionine synthase activity"/>
    <property type="evidence" value="ECO:0007669"/>
    <property type="project" value="TreeGrafter"/>
</dbReference>
<dbReference type="PROSITE" id="PS51337">
    <property type="entry name" value="B12_BINDING_NTER"/>
    <property type="match status" value="1"/>
</dbReference>
<dbReference type="EMBL" id="CP002117">
    <property type="protein sequence ID" value="ADN37301.1"/>
    <property type="molecule type" value="Genomic_DNA"/>
</dbReference>
<dbReference type="GO" id="GO:0050667">
    <property type="term" value="P:homocysteine metabolic process"/>
    <property type="evidence" value="ECO:0007669"/>
    <property type="project" value="TreeGrafter"/>
</dbReference>
<dbReference type="GO" id="GO:0046653">
    <property type="term" value="P:tetrahydrofolate metabolic process"/>
    <property type="evidence" value="ECO:0007669"/>
    <property type="project" value="TreeGrafter"/>
</dbReference>
<dbReference type="InterPro" id="IPR050554">
    <property type="entry name" value="Met_Synthase/Corrinoid"/>
</dbReference>
<dbReference type="Proteomes" id="UP000006565">
    <property type="component" value="Chromosome"/>
</dbReference>
<evidence type="ECO:0000256" key="1">
    <source>
        <dbReference type="ARBA" id="ARBA00010854"/>
    </source>
</evidence>
<dbReference type="InterPro" id="IPR003759">
    <property type="entry name" value="Cbl-bd_cap"/>
</dbReference>
<comment type="similarity">
    <text evidence="1">Belongs to the methylamine corrinoid protein family.</text>
</comment>
<dbReference type="SMART" id="SM01018">
    <property type="entry name" value="B12-binding_2"/>
    <property type="match status" value="1"/>
</dbReference>
<evidence type="ECO:0000256" key="3">
    <source>
        <dbReference type="ARBA" id="ARBA00023285"/>
    </source>
</evidence>
<dbReference type="PROSITE" id="PS51332">
    <property type="entry name" value="B12_BINDING"/>
    <property type="match status" value="1"/>
</dbReference>
<dbReference type="SUPFAM" id="SSF52242">
    <property type="entry name" value="Cobalamin (vitamin B12)-binding domain"/>
    <property type="match status" value="1"/>
</dbReference>
<dbReference type="Gene3D" id="1.10.1240.10">
    <property type="entry name" value="Methionine synthase domain"/>
    <property type="match status" value="1"/>
</dbReference>
<dbReference type="RefSeq" id="WP_013330474.1">
    <property type="nucleotide sequence ID" value="NC_014507.1"/>
</dbReference>
<reference evidence="6 7" key="1">
    <citation type="journal article" date="2010" name="Stand. Genomic Sci.">
        <title>Complete genome sequence of Methanoplanus petrolearius type strain (SEBR 4847).</title>
        <authorList>
            <person name="Brambilla E."/>
            <person name="Djao O.D."/>
            <person name="Daligault H."/>
            <person name="Lapidus A."/>
            <person name="Lucas S."/>
            <person name="Hammon N."/>
            <person name="Nolan M."/>
            <person name="Tice H."/>
            <person name="Cheng J.F."/>
            <person name="Han C."/>
            <person name="Tapia R."/>
            <person name="Goodwin L."/>
            <person name="Pitluck S."/>
            <person name="Liolios K."/>
            <person name="Ivanova N."/>
            <person name="Mavromatis K."/>
            <person name="Mikhailova N."/>
            <person name="Pati A."/>
            <person name="Chen A."/>
            <person name="Palaniappan K."/>
            <person name="Land M."/>
            <person name="Hauser L."/>
            <person name="Chang Y.J."/>
            <person name="Jeffries C.D."/>
            <person name="Rohde M."/>
            <person name="Spring S."/>
            <person name="Sikorski J."/>
            <person name="Goker M."/>
            <person name="Woyke T."/>
            <person name="Bristow J."/>
            <person name="Eisen J.A."/>
            <person name="Markowitz V."/>
            <person name="Hugenholtz P."/>
            <person name="Kyrpides N.C."/>
            <person name="Klenk H.P."/>
        </authorList>
    </citation>
    <scope>NUCLEOTIDE SEQUENCE [LARGE SCALE GENOMIC DNA]</scope>
    <source>
        <strain evidence="7">DSM 11571 / OCM 486 / SEBR 4847</strain>
    </source>
</reference>
<keyword evidence="2" id="KW-0479">Metal-binding</keyword>
<dbReference type="Pfam" id="PF02607">
    <property type="entry name" value="B12-binding_2"/>
    <property type="match status" value="1"/>
</dbReference>
<accession>E1RF57</accession>
<dbReference type="OrthoDB" id="134276at2157"/>
<dbReference type="AlphaFoldDB" id="E1RF57"/>
<feature type="domain" description="B12-binding" evidence="4">
    <location>
        <begin position="88"/>
        <end position="212"/>
    </location>
</feature>
<dbReference type="PANTHER" id="PTHR45833:SF1">
    <property type="entry name" value="METHIONINE SYNTHASE"/>
    <property type="match status" value="1"/>
</dbReference>
<dbReference type="InterPro" id="IPR036594">
    <property type="entry name" value="Meth_synthase_dom"/>
</dbReference>